<evidence type="ECO:0000256" key="7">
    <source>
        <dbReference type="ARBA" id="ARBA00022927"/>
    </source>
</evidence>
<dbReference type="InterPro" id="IPR007812">
    <property type="entry name" value="T2SS_protein-GspL"/>
</dbReference>
<evidence type="ECO:0000259" key="11">
    <source>
        <dbReference type="Pfam" id="PF05134"/>
    </source>
</evidence>
<evidence type="ECO:0000256" key="8">
    <source>
        <dbReference type="ARBA" id="ARBA00022989"/>
    </source>
</evidence>
<keyword evidence="9" id="KW-0472">Membrane</keyword>
<feature type="region of interest" description="Disordered" evidence="10">
    <location>
        <begin position="63"/>
        <end position="83"/>
    </location>
</feature>
<comment type="subcellular location">
    <subcellularLocation>
        <location evidence="1">Cell inner membrane</location>
        <topology evidence="1">Single-pass membrane protein</topology>
    </subcellularLocation>
</comment>
<dbReference type="CDD" id="cd24017">
    <property type="entry name" value="ASKHA_T2SSL_N"/>
    <property type="match status" value="1"/>
</dbReference>
<keyword evidence="6" id="KW-0812">Transmembrane</keyword>
<protein>
    <recommendedName>
        <fullName evidence="15">Type II secretion system protein L</fullName>
    </recommendedName>
</protein>
<dbReference type="SUPFAM" id="SSF53067">
    <property type="entry name" value="Actin-like ATPase domain"/>
    <property type="match status" value="1"/>
</dbReference>
<feature type="domain" description="GspL periplasmic" evidence="12">
    <location>
        <begin position="307"/>
        <end position="451"/>
    </location>
</feature>
<organism evidence="13 14">
    <name type="scientific">Microbulbifer aestuariivivens</name>
    <dbReference type="NCBI Taxonomy" id="1908308"/>
    <lineage>
        <taxon>Bacteria</taxon>
        <taxon>Pseudomonadati</taxon>
        <taxon>Pseudomonadota</taxon>
        <taxon>Gammaproteobacteria</taxon>
        <taxon>Cellvibrionales</taxon>
        <taxon>Microbulbiferaceae</taxon>
        <taxon>Microbulbifer</taxon>
    </lineage>
</organism>
<accession>A0ABP9WMN4</accession>
<keyword evidence="7" id="KW-0653">Protein transport</keyword>
<evidence type="ECO:0000256" key="9">
    <source>
        <dbReference type="ARBA" id="ARBA00023136"/>
    </source>
</evidence>
<evidence type="ECO:0000256" key="6">
    <source>
        <dbReference type="ARBA" id="ARBA00022692"/>
    </source>
</evidence>
<evidence type="ECO:0000313" key="14">
    <source>
        <dbReference type="Proteomes" id="UP001408594"/>
    </source>
</evidence>
<evidence type="ECO:0000259" key="12">
    <source>
        <dbReference type="Pfam" id="PF12693"/>
    </source>
</evidence>
<evidence type="ECO:0008006" key="15">
    <source>
        <dbReference type="Google" id="ProtNLM"/>
    </source>
</evidence>
<comment type="caution">
    <text evidence="13">The sequence shown here is derived from an EMBL/GenBank/DDBJ whole genome shotgun (WGS) entry which is preliminary data.</text>
</comment>
<dbReference type="Proteomes" id="UP001408594">
    <property type="component" value="Unassembled WGS sequence"/>
</dbReference>
<keyword evidence="14" id="KW-1185">Reference proteome</keyword>
<evidence type="ECO:0000256" key="1">
    <source>
        <dbReference type="ARBA" id="ARBA00004377"/>
    </source>
</evidence>
<evidence type="ECO:0000256" key="5">
    <source>
        <dbReference type="ARBA" id="ARBA00022519"/>
    </source>
</evidence>
<dbReference type="Pfam" id="PF12693">
    <property type="entry name" value="GspL_C"/>
    <property type="match status" value="1"/>
</dbReference>
<name>A0ABP9WMN4_9GAMM</name>
<dbReference type="Pfam" id="PF05134">
    <property type="entry name" value="T2SSL"/>
    <property type="match status" value="1"/>
</dbReference>
<evidence type="ECO:0000256" key="10">
    <source>
        <dbReference type="SAM" id="MobiDB-lite"/>
    </source>
</evidence>
<dbReference type="InterPro" id="IPR024230">
    <property type="entry name" value="GspL_cyto_dom"/>
</dbReference>
<dbReference type="EMBL" id="BAABRT010000001">
    <property type="protein sequence ID" value="GAA5523553.1"/>
    <property type="molecule type" value="Genomic_DNA"/>
</dbReference>
<dbReference type="InterPro" id="IPR025691">
    <property type="entry name" value="GspL_pp_dom"/>
</dbReference>
<sequence length="455" mass="49312">MVIRKNSKSSSSSVTAAQGQIRLLRLVDTGAASDLRLQQWQGAGWRECVLPEAFGRQLNLEEPEAGGSQANSEANSEATADSAEALQNPAIAQGDKVILLLPGHWVWSGVESIPKAARRQPRAVGYMVEERLAGDVEDLHFVCLPRRAGQCTVYAVDRERMAFIHEAVGALGWPMHAVIPEYQLLDRGDESVNRLWLDGDHAHLWLGEGRGVSMRREYLNPVVEGLATSPAAADAGADVPVTPALEVLGDAAGMLEAELQTLFDDRVAFLEGAPEALLLSNLKSAKLANLLTGEFKPDESAAAADWWRWPARVAAACFVLQLLGFVVAGSYFHWRAASVESEAEALFSQLFPNDTPGADIRRQVEGYLRQSAGNGDAFVGMMQELGRVWSQGPTGLRLQSLRFDGNRGDMVLQLQAKNLTDLDNAVGKLSAGKVRAELLAANELEEGVSGRIRLR</sequence>
<reference evidence="13 14" key="1">
    <citation type="submission" date="2024-02" db="EMBL/GenBank/DDBJ databases">
        <title>Microbulbifer aestuariivivens NBRC 112533.</title>
        <authorList>
            <person name="Ichikawa N."/>
            <person name="Katano-Makiyama Y."/>
            <person name="Hidaka K."/>
        </authorList>
    </citation>
    <scope>NUCLEOTIDE SEQUENCE [LARGE SCALE GENOMIC DNA]</scope>
    <source>
        <strain evidence="13 14">NBRC 112533</strain>
    </source>
</reference>
<dbReference type="InterPro" id="IPR043129">
    <property type="entry name" value="ATPase_NBD"/>
</dbReference>
<keyword evidence="4" id="KW-1003">Cell membrane</keyword>
<keyword evidence="5" id="KW-0997">Cell inner membrane</keyword>
<feature type="domain" description="GspL cytoplasmic actin-ATPase-like" evidence="11">
    <location>
        <begin position="92"/>
        <end position="226"/>
    </location>
</feature>
<keyword evidence="3" id="KW-0813">Transport</keyword>
<dbReference type="Gene3D" id="3.30.1360.100">
    <property type="entry name" value="General secretion pathway protein M, EpsM"/>
    <property type="match status" value="1"/>
</dbReference>
<evidence type="ECO:0000256" key="3">
    <source>
        <dbReference type="ARBA" id="ARBA00022448"/>
    </source>
</evidence>
<dbReference type="NCBIfam" id="TIGR01709">
    <property type="entry name" value="typeII_sec_gspL"/>
    <property type="match status" value="1"/>
</dbReference>
<keyword evidence="8" id="KW-1133">Transmembrane helix</keyword>
<dbReference type="PIRSF" id="PIRSF015761">
    <property type="entry name" value="Protein_L"/>
    <property type="match status" value="1"/>
</dbReference>
<feature type="compositionally biased region" description="Polar residues" evidence="10">
    <location>
        <begin position="68"/>
        <end position="79"/>
    </location>
</feature>
<evidence type="ECO:0000313" key="13">
    <source>
        <dbReference type="EMBL" id="GAA5523553.1"/>
    </source>
</evidence>
<dbReference type="Gene3D" id="3.30.420.380">
    <property type="match status" value="1"/>
</dbReference>
<evidence type="ECO:0000256" key="2">
    <source>
        <dbReference type="ARBA" id="ARBA00005318"/>
    </source>
</evidence>
<gene>
    <name evidence="13" type="ORF">Maes01_00101</name>
</gene>
<proteinExistence type="inferred from homology"/>
<comment type="similarity">
    <text evidence="2">Belongs to the GSP L family.</text>
</comment>
<dbReference type="RefSeq" id="WP_345547777.1">
    <property type="nucleotide sequence ID" value="NZ_BAABRT010000001.1"/>
</dbReference>
<evidence type="ECO:0000256" key="4">
    <source>
        <dbReference type="ARBA" id="ARBA00022475"/>
    </source>
</evidence>